<dbReference type="KEGG" id="nse:NSE_0654"/>
<dbReference type="EMBL" id="CP000237">
    <property type="protein sequence ID" value="ABD45923.1"/>
    <property type="molecule type" value="Genomic_DNA"/>
</dbReference>
<evidence type="ECO:0000313" key="2">
    <source>
        <dbReference type="Proteomes" id="UP000001942"/>
    </source>
</evidence>
<dbReference type="Proteomes" id="UP000001942">
    <property type="component" value="Chromosome"/>
</dbReference>
<protein>
    <submittedName>
        <fullName evidence="1">Uncharacterized protein</fullName>
    </submittedName>
</protein>
<name>Q2GDB4_EHRS3</name>
<evidence type="ECO:0000313" key="1">
    <source>
        <dbReference type="EMBL" id="ABD45923.1"/>
    </source>
</evidence>
<organism evidence="1 2">
    <name type="scientific">Ehrlichia sennetsu (strain ATCC VR-367 / Miyayama)</name>
    <name type="common">Neorickettsia sennetsu</name>
    <dbReference type="NCBI Taxonomy" id="222891"/>
    <lineage>
        <taxon>Bacteria</taxon>
        <taxon>Pseudomonadati</taxon>
        <taxon>Pseudomonadota</taxon>
        <taxon>Alphaproteobacteria</taxon>
        <taxon>Rickettsiales</taxon>
        <taxon>Anaplasmataceae</taxon>
        <taxon>Ehrlichia</taxon>
    </lineage>
</organism>
<accession>Q2GDB4</accession>
<keyword evidence="2" id="KW-1185">Reference proteome</keyword>
<dbReference type="AlphaFoldDB" id="Q2GDB4"/>
<gene>
    <name evidence="1" type="ordered locus">NSE_0654</name>
</gene>
<dbReference type="HOGENOM" id="CLU_2570302_0_0_5"/>
<sequence>MSRAVKAMIKWASTFGSAVIPISVVSTRFRAVAPSFSGVSCVGVYSFSYMPVRTSCVFASSSDALTLRWSPGSHIDVTLSA</sequence>
<proteinExistence type="predicted"/>
<reference evidence="1 2" key="1">
    <citation type="journal article" date="2006" name="PLoS Genet.">
        <title>Comparative genomics of emerging human ehrlichiosis agents.</title>
        <authorList>
            <person name="Dunning Hotopp J.C."/>
            <person name="Lin M."/>
            <person name="Madupu R."/>
            <person name="Crabtree J."/>
            <person name="Angiuoli S.V."/>
            <person name="Eisen J.A."/>
            <person name="Seshadri R."/>
            <person name="Ren Q."/>
            <person name="Wu M."/>
            <person name="Utterback T.R."/>
            <person name="Smith S."/>
            <person name="Lewis M."/>
            <person name="Khouri H."/>
            <person name="Zhang C."/>
            <person name="Niu H."/>
            <person name="Lin Q."/>
            <person name="Ohashi N."/>
            <person name="Zhi N."/>
            <person name="Nelson W."/>
            <person name="Brinkac L.M."/>
            <person name="Dodson R.J."/>
            <person name="Rosovitz M.J."/>
            <person name="Sundaram J."/>
            <person name="Daugherty S.C."/>
            <person name="Davidsen T."/>
            <person name="Durkin A.S."/>
            <person name="Gwinn M."/>
            <person name="Haft D.H."/>
            <person name="Selengut J.D."/>
            <person name="Sullivan S.A."/>
            <person name="Zafar N."/>
            <person name="Zhou L."/>
            <person name="Benahmed F."/>
            <person name="Forberger H."/>
            <person name="Halpin R."/>
            <person name="Mulligan S."/>
            <person name="Robinson J."/>
            <person name="White O."/>
            <person name="Rikihisa Y."/>
            <person name="Tettelin H."/>
        </authorList>
    </citation>
    <scope>NUCLEOTIDE SEQUENCE [LARGE SCALE GENOMIC DNA]</scope>
    <source>
        <strain evidence="2">ATCC VR-367 / Miyayama</strain>
    </source>
</reference>